<feature type="compositionally biased region" description="Polar residues" evidence="1">
    <location>
        <begin position="86"/>
        <end position="99"/>
    </location>
</feature>
<name>A0AAW0IRB6_MYOGA</name>
<evidence type="ECO:0000256" key="1">
    <source>
        <dbReference type="SAM" id="MobiDB-lite"/>
    </source>
</evidence>
<feature type="region of interest" description="Disordered" evidence="1">
    <location>
        <begin position="17"/>
        <end position="107"/>
    </location>
</feature>
<sequence>MSDAKIKLDKAKAYCTSKVNERIRESQNQDPVEKLTTGVDSSKSHAFSALPPHPQYKRDASRHGAHQRLPGQENADGVRVEETQRRSQLQRLGAQQKSCASAVGEQPWEHRVPCEPLEDAGHRSAELDLNVEELHDTGMEECPLHSLLVVSTPGAL</sequence>
<feature type="non-terminal residue" evidence="2">
    <location>
        <position position="156"/>
    </location>
</feature>
<feature type="compositionally biased region" description="Basic and acidic residues" evidence="1">
    <location>
        <begin position="19"/>
        <end position="33"/>
    </location>
</feature>
<proteinExistence type="predicted"/>
<evidence type="ECO:0000313" key="2">
    <source>
        <dbReference type="EMBL" id="KAK7816763.1"/>
    </source>
</evidence>
<feature type="compositionally biased region" description="Basic and acidic residues" evidence="1">
    <location>
        <begin position="76"/>
        <end position="85"/>
    </location>
</feature>
<dbReference type="Proteomes" id="UP001488838">
    <property type="component" value="Unassembled WGS sequence"/>
</dbReference>
<protein>
    <submittedName>
        <fullName evidence="2">Uncharacterized protein</fullName>
    </submittedName>
</protein>
<dbReference type="EMBL" id="JBBHLL010000100">
    <property type="protein sequence ID" value="KAK7816763.1"/>
    <property type="molecule type" value="Genomic_DNA"/>
</dbReference>
<dbReference type="AlphaFoldDB" id="A0AAW0IRB6"/>
<evidence type="ECO:0000313" key="3">
    <source>
        <dbReference type="Proteomes" id="UP001488838"/>
    </source>
</evidence>
<accession>A0AAW0IRB6</accession>
<keyword evidence="3" id="KW-1185">Reference proteome</keyword>
<gene>
    <name evidence="2" type="ORF">U0070_009288</name>
</gene>
<organism evidence="2 3">
    <name type="scientific">Myodes glareolus</name>
    <name type="common">Bank vole</name>
    <name type="synonym">Clethrionomys glareolus</name>
    <dbReference type="NCBI Taxonomy" id="447135"/>
    <lineage>
        <taxon>Eukaryota</taxon>
        <taxon>Metazoa</taxon>
        <taxon>Chordata</taxon>
        <taxon>Craniata</taxon>
        <taxon>Vertebrata</taxon>
        <taxon>Euteleostomi</taxon>
        <taxon>Mammalia</taxon>
        <taxon>Eutheria</taxon>
        <taxon>Euarchontoglires</taxon>
        <taxon>Glires</taxon>
        <taxon>Rodentia</taxon>
        <taxon>Myomorpha</taxon>
        <taxon>Muroidea</taxon>
        <taxon>Cricetidae</taxon>
        <taxon>Arvicolinae</taxon>
        <taxon>Myodes</taxon>
    </lineage>
</organism>
<reference evidence="2 3" key="1">
    <citation type="journal article" date="2023" name="bioRxiv">
        <title>Conserved and derived expression patterns and positive selection on dental genes reveal complex evolutionary context of ever-growing rodent molars.</title>
        <authorList>
            <person name="Calamari Z.T."/>
            <person name="Song A."/>
            <person name="Cohen E."/>
            <person name="Akter M."/>
            <person name="Roy R.D."/>
            <person name="Hallikas O."/>
            <person name="Christensen M.M."/>
            <person name="Li P."/>
            <person name="Marangoni P."/>
            <person name="Jernvall J."/>
            <person name="Klein O.D."/>
        </authorList>
    </citation>
    <scope>NUCLEOTIDE SEQUENCE [LARGE SCALE GENOMIC DNA]</scope>
    <source>
        <strain evidence="2">V071</strain>
    </source>
</reference>
<comment type="caution">
    <text evidence="2">The sequence shown here is derived from an EMBL/GenBank/DDBJ whole genome shotgun (WGS) entry which is preliminary data.</text>
</comment>